<dbReference type="InterPro" id="IPR011009">
    <property type="entry name" value="Kinase-like_dom_sf"/>
</dbReference>
<feature type="binding site" evidence="11">
    <location>
        <position position="310"/>
    </location>
    <ligand>
        <name>ATP</name>
        <dbReference type="ChEBI" id="CHEBI:30616"/>
    </ligand>
</feature>
<dbReference type="Pfam" id="PF00069">
    <property type="entry name" value="Pkinase"/>
    <property type="match status" value="1"/>
</dbReference>
<dbReference type="Gene3D" id="3.30.200.20">
    <property type="entry name" value="Phosphorylase Kinase, domain 1"/>
    <property type="match status" value="1"/>
</dbReference>
<evidence type="ECO:0000256" key="2">
    <source>
        <dbReference type="ARBA" id="ARBA00022527"/>
    </source>
</evidence>
<dbReference type="SUPFAM" id="SSF56112">
    <property type="entry name" value="Protein kinase-like (PK-like)"/>
    <property type="match status" value="1"/>
</dbReference>
<comment type="similarity">
    <text evidence="8">Belongs to the protein kinase superfamily. Ser/Thr protein kinase family. GCN2 subfamily.</text>
</comment>
<feature type="domain" description="Protein kinase" evidence="13">
    <location>
        <begin position="278"/>
        <end position="596"/>
    </location>
</feature>
<dbReference type="InterPro" id="IPR017441">
    <property type="entry name" value="Protein_kinase_ATP_BS"/>
</dbReference>
<reference evidence="14 15" key="1">
    <citation type="submission" date="2015-12" db="EMBL/GenBank/DDBJ databases">
        <title>The genome of Folsomia candida.</title>
        <authorList>
            <person name="Faddeeva A."/>
            <person name="Derks M.F."/>
            <person name="Anvar Y."/>
            <person name="Smit S."/>
            <person name="Van Straalen N."/>
            <person name="Roelofs D."/>
        </authorList>
    </citation>
    <scope>NUCLEOTIDE SEQUENCE [LARGE SCALE GENOMIC DNA]</scope>
    <source>
        <strain evidence="14 15">VU population</strain>
        <tissue evidence="14">Whole body</tissue>
    </source>
</reference>
<evidence type="ECO:0000256" key="6">
    <source>
        <dbReference type="ARBA" id="ARBA00022840"/>
    </source>
</evidence>
<evidence type="ECO:0000256" key="7">
    <source>
        <dbReference type="ARBA" id="ARBA00023193"/>
    </source>
</evidence>
<dbReference type="Proteomes" id="UP000198287">
    <property type="component" value="Unassembled WGS sequence"/>
</dbReference>
<keyword evidence="6 11" id="KW-0067">ATP-binding</keyword>
<proteinExistence type="inferred from homology"/>
<evidence type="ECO:0000256" key="3">
    <source>
        <dbReference type="ARBA" id="ARBA00022679"/>
    </source>
</evidence>
<keyword evidence="15" id="KW-1185">Reference proteome</keyword>
<dbReference type="PANTHER" id="PTHR11042:SF160">
    <property type="entry name" value="EUKARYOTIC TRANSLATION INITIATION FACTOR 2-ALPHA KINASE 1"/>
    <property type="match status" value="1"/>
</dbReference>
<evidence type="ECO:0000256" key="11">
    <source>
        <dbReference type="PROSITE-ProRule" id="PRU10141"/>
    </source>
</evidence>
<dbReference type="PROSITE" id="PS00108">
    <property type="entry name" value="PROTEIN_KINASE_ST"/>
    <property type="match status" value="1"/>
</dbReference>
<dbReference type="OrthoDB" id="1405469at2759"/>
<dbReference type="Gene3D" id="1.10.510.10">
    <property type="entry name" value="Transferase(Phosphotransferase) domain 1"/>
    <property type="match status" value="1"/>
</dbReference>
<dbReference type="SMART" id="SM00220">
    <property type="entry name" value="S_TKc"/>
    <property type="match status" value="1"/>
</dbReference>
<dbReference type="STRING" id="158441.A0A226EY76"/>
<keyword evidence="12" id="KW-1133">Transmembrane helix</keyword>
<dbReference type="EMBL" id="LNIX01000001">
    <property type="protein sequence ID" value="OXA61801.1"/>
    <property type="molecule type" value="Genomic_DNA"/>
</dbReference>
<evidence type="ECO:0000256" key="5">
    <source>
        <dbReference type="ARBA" id="ARBA00022777"/>
    </source>
</evidence>
<evidence type="ECO:0000256" key="1">
    <source>
        <dbReference type="ARBA" id="ARBA00012513"/>
    </source>
</evidence>
<dbReference type="GO" id="GO:0004694">
    <property type="term" value="F:eukaryotic translation initiation factor 2alpha kinase activity"/>
    <property type="evidence" value="ECO:0007669"/>
    <property type="project" value="TreeGrafter"/>
</dbReference>
<keyword evidence="12" id="KW-0812">Transmembrane</keyword>
<keyword evidence="12" id="KW-0472">Membrane</keyword>
<evidence type="ECO:0000256" key="9">
    <source>
        <dbReference type="ARBA" id="ARBA00048659"/>
    </source>
</evidence>
<name>A0A226EY76_FOLCA</name>
<evidence type="ECO:0000256" key="12">
    <source>
        <dbReference type="SAM" id="Phobius"/>
    </source>
</evidence>
<evidence type="ECO:0000259" key="13">
    <source>
        <dbReference type="PROSITE" id="PS50011"/>
    </source>
</evidence>
<protein>
    <recommendedName>
        <fullName evidence="1">non-specific serine/threonine protein kinase</fullName>
        <ecNumber evidence="1">2.7.11.1</ecNumber>
    </recommendedName>
</protein>
<feature type="transmembrane region" description="Helical" evidence="12">
    <location>
        <begin position="214"/>
        <end position="235"/>
    </location>
</feature>
<accession>A0A226EY76</accession>
<sequence length="599" mass="66554">MNVPMIPKYVVKIEKEQCINFFDPGGLKVNKVYLINTFDGCLTLWEHPDCLGESRKSSFRMVTNASNLEMKDGRSCGNHISSISYCSSNVWEIINAKYTICAKTTWKSDADCAEDNCRNQSASVPGRRKDEVLKSASILFKHGKALGKDTKSGTSKTGRICPNGEIFCRRDAACVPINSFSNCKDTESEVTEENTAGKSNRTDSSWNQFSTENIIFTLAGITIFVILIAVAFKIFTKKKRKPSRDPNSGSPPSADLTLLLPPHPATPLRSQWAADTSVVCVSLLGKGSFGKVYQAEDLSAIVSPTGYAIKCIDMIQTIGFSDDDSTNVTNTVLTTTRTNVHLQKYVTLLLNEIQIMDQLTCDHVVRYYGCWAENRESSQLLLNKASLEKFIQGLLDNFGDAVSSATNGSGMSQIFIKMELCYTTLKHYLENWFIIGDEVSILKQVAAGLRYVHEKLFIHRDIKPGNIFCKVGPSGDLTWKIGDFGLAVKCKNGGNIGAAGTHLYQGPELRKHTNYTIKTDSYSLGLVGLEIIHSTRKSFNRFEVFTELRGLGDADRRRFLNVCSAGKFKNLAKIINKLRVVDAESRLCSRELYDLLELK</sequence>
<keyword evidence="7" id="KW-0652">Protein synthesis inhibitor</keyword>
<evidence type="ECO:0000313" key="15">
    <source>
        <dbReference type="Proteomes" id="UP000198287"/>
    </source>
</evidence>
<dbReference type="PANTHER" id="PTHR11042">
    <property type="entry name" value="EUKARYOTIC TRANSLATION INITIATION FACTOR 2-ALPHA KINASE EIF2-ALPHA KINASE -RELATED"/>
    <property type="match status" value="1"/>
</dbReference>
<dbReference type="PROSITE" id="PS00107">
    <property type="entry name" value="PROTEIN_KINASE_ATP"/>
    <property type="match status" value="1"/>
</dbReference>
<dbReference type="GO" id="GO:0005737">
    <property type="term" value="C:cytoplasm"/>
    <property type="evidence" value="ECO:0007669"/>
    <property type="project" value="TreeGrafter"/>
</dbReference>
<evidence type="ECO:0000256" key="4">
    <source>
        <dbReference type="ARBA" id="ARBA00022741"/>
    </source>
</evidence>
<comment type="catalytic activity">
    <reaction evidence="10">
        <text>L-seryl-[protein] + ATP = O-phospho-L-seryl-[protein] + ADP + H(+)</text>
        <dbReference type="Rhea" id="RHEA:17989"/>
        <dbReference type="Rhea" id="RHEA-COMP:9863"/>
        <dbReference type="Rhea" id="RHEA-COMP:11604"/>
        <dbReference type="ChEBI" id="CHEBI:15378"/>
        <dbReference type="ChEBI" id="CHEBI:29999"/>
        <dbReference type="ChEBI" id="CHEBI:30616"/>
        <dbReference type="ChEBI" id="CHEBI:83421"/>
        <dbReference type="ChEBI" id="CHEBI:456216"/>
        <dbReference type="EC" id="2.7.11.1"/>
    </reaction>
    <physiologicalReaction direction="left-to-right" evidence="10">
        <dbReference type="Rhea" id="RHEA:17990"/>
    </physiologicalReaction>
</comment>
<organism evidence="14 15">
    <name type="scientific">Folsomia candida</name>
    <name type="common">Springtail</name>
    <dbReference type="NCBI Taxonomy" id="158441"/>
    <lineage>
        <taxon>Eukaryota</taxon>
        <taxon>Metazoa</taxon>
        <taxon>Ecdysozoa</taxon>
        <taxon>Arthropoda</taxon>
        <taxon>Hexapoda</taxon>
        <taxon>Collembola</taxon>
        <taxon>Entomobryomorpha</taxon>
        <taxon>Isotomoidea</taxon>
        <taxon>Isotomidae</taxon>
        <taxon>Proisotominae</taxon>
        <taxon>Folsomia</taxon>
    </lineage>
</organism>
<dbReference type="EC" id="2.7.11.1" evidence="1"/>
<dbReference type="GO" id="GO:0005524">
    <property type="term" value="F:ATP binding"/>
    <property type="evidence" value="ECO:0007669"/>
    <property type="project" value="UniProtKB-UniRule"/>
</dbReference>
<comment type="catalytic activity">
    <reaction evidence="9">
        <text>L-threonyl-[protein] + ATP = O-phospho-L-threonyl-[protein] + ADP + H(+)</text>
        <dbReference type="Rhea" id="RHEA:46608"/>
        <dbReference type="Rhea" id="RHEA-COMP:11060"/>
        <dbReference type="Rhea" id="RHEA-COMP:11605"/>
        <dbReference type="ChEBI" id="CHEBI:15378"/>
        <dbReference type="ChEBI" id="CHEBI:30013"/>
        <dbReference type="ChEBI" id="CHEBI:30616"/>
        <dbReference type="ChEBI" id="CHEBI:61977"/>
        <dbReference type="ChEBI" id="CHEBI:456216"/>
        <dbReference type="EC" id="2.7.11.1"/>
    </reaction>
    <physiologicalReaction direction="left-to-right" evidence="9">
        <dbReference type="Rhea" id="RHEA:46609"/>
    </physiologicalReaction>
</comment>
<evidence type="ECO:0000256" key="10">
    <source>
        <dbReference type="ARBA" id="ARBA00048977"/>
    </source>
</evidence>
<dbReference type="GO" id="GO:0005634">
    <property type="term" value="C:nucleus"/>
    <property type="evidence" value="ECO:0007669"/>
    <property type="project" value="TreeGrafter"/>
</dbReference>
<keyword evidence="2" id="KW-0723">Serine/threonine-protein kinase</keyword>
<dbReference type="GO" id="GO:0017148">
    <property type="term" value="P:negative regulation of translation"/>
    <property type="evidence" value="ECO:0007669"/>
    <property type="project" value="UniProtKB-KW"/>
</dbReference>
<dbReference type="InterPro" id="IPR008271">
    <property type="entry name" value="Ser/Thr_kinase_AS"/>
</dbReference>
<dbReference type="AlphaFoldDB" id="A0A226EY76"/>
<dbReference type="InterPro" id="IPR000719">
    <property type="entry name" value="Prot_kinase_dom"/>
</dbReference>
<dbReference type="InterPro" id="IPR050339">
    <property type="entry name" value="CC_SR_Kinase"/>
</dbReference>
<keyword evidence="5 14" id="KW-0418">Kinase</keyword>
<evidence type="ECO:0000313" key="14">
    <source>
        <dbReference type="EMBL" id="OXA61801.1"/>
    </source>
</evidence>
<gene>
    <name evidence="14" type="ORF">Fcan01_00234</name>
</gene>
<keyword evidence="3" id="KW-0808">Transferase</keyword>
<keyword evidence="4 11" id="KW-0547">Nucleotide-binding</keyword>
<dbReference type="PROSITE" id="PS50011">
    <property type="entry name" value="PROTEIN_KINASE_DOM"/>
    <property type="match status" value="1"/>
</dbReference>
<comment type="caution">
    <text evidence="14">The sequence shown here is derived from an EMBL/GenBank/DDBJ whole genome shotgun (WGS) entry which is preliminary data.</text>
</comment>
<evidence type="ECO:0000256" key="8">
    <source>
        <dbReference type="ARBA" id="ARBA00037982"/>
    </source>
</evidence>